<protein>
    <submittedName>
        <fullName evidence="1">(apollo) hypothetical protein</fullName>
    </submittedName>
</protein>
<accession>A0A8S3WHI1</accession>
<evidence type="ECO:0000313" key="1">
    <source>
        <dbReference type="EMBL" id="CAG4959767.1"/>
    </source>
</evidence>
<organism evidence="1 2">
    <name type="scientific">Parnassius apollo</name>
    <name type="common">Apollo butterfly</name>
    <name type="synonym">Papilio apollo</name>
    <dbReference type="NCBI Taxonomy" id="110799"/>
    <lineage>
        <taxon>Eukaryota</taxon>
        <taxon>Metazoa</taxon>
        <taxon>Ecdysozoa</taxon>
        <taxon>Arthropoda</taxon>
        <taxon>Hexapoda</taxon>
        <taxon>Insecta</taxon>
        <taxon>Pterygota</taxon>
        <taxon>Neoptera</taxon>
        <taxon>Endopterygota</taxon>
        <taxon>Lepidoptera</taxon>
        <taxon>Glossata</taxon>
        <taxon>Ditrysia</taxon>
        <taxon>Papilionoidea</taxon>
        <taxon>Papilionidae</taxon>
        <taxon>Parnassiinae</taxon>
        <taxon>Parnassini</taxon>
        <taxon>Parnassius</taxon>
        <taxon>Parnassius</taxon>
    </lineage>
</organism>
<comment type="caution">
    <text evidence="1">The sequence shown here is derived from an EMBL/GenBank/DDBJ whole genome shotgun (WGS) entry which is preliminary data.</text>
</comment>
<proteinExistence type="predicted"/>
<name>A0A8S3WHI1_PARAO</name>
<dbReference type="OrthoDB" id="6929508at2759"/>
<reference evidence="1" key="1">
    <citation type="submission" date="2021-04" db="EMBL/GenBank/DDBJ databases">
        <authorList>
            <person name="Tunstrom K."/>
        </authorList>
    </citation>
    <scope>NUCLEOTIDE SEQUENCE</scope>
</reference>
<dbReference type="EMBL" id="CAJQZP010000401">
    <property type="protein sequence ID" value="CAG4959767.1"/>
    <property type="molecule type" value="Genomic_DNA"/>
</dbReference>
<keyword evidence="2" id="KW-1185">Reference proteome</keyword>
<evidence type="ECO:0000313" key="2">
    <source>
        <dbReference type="Proteomes" id="UP000691718"/>
    </source>
</evidence>
<gene>
    <name evidence="1" type="ORF">PAPOLLO_LOCUS6226</name>
</gene>
<sequence>MFDDNEGNLPNPISEVGSVLVQTQNENVDSDGWRAMFEKQNAKMCALFEALQAPKTNNHVDLPEFDTDKTDTDQRSWCATADLCFAENPLHGVQLVLAVRKALKGTASTWLSQIAYQVIPWSEIKVLLTTRFISTEALAATLITLSSDKPSEKETLVANVSR</sequence>
<dbReference type="Proteomes" id="UP000691718">
    <property type="component" value="Unassembled WGS sequence"/>
</dbReference>
<dbReference type="AlphaFoldDB" id="A0A8S3WHI1"/>